<evidence type="ECO:0000256" key="1">
    <source>
        <dbReference type="ARBA" id="ARBA00001936"/>
    </source>
</evidence>
<organism evidence="23">
    <name type="scientific">marine metagenome</name>
    <dbReference type="NCBI Taxonomy" id="408172"/>
    <lineage>
        <taxon>unclassified sequences</taxon>
        <taxon>metagenomes</taxon>
        <taxon>ecological metagenomes</taxon>
    </lineage>
</organism>
<dbReference type="EMBL" id="UINC01000699">
    <property type="protein sequence ID" value="SUZ59800.1"/>
    <property type="molecule type" value="Genomic_DNA"/>
</dbReference>
<dbReference type="EC" id="6.3.4.16" evidence="15"/>
<dbReference type="InterPro" id="IPR011761">
    <property type="entry name" value="ATP-grasp"/>
</dbReference>
<dbReference type="InterPro" id="IPR058047">
    <property type="entry name" value="CPSase_preATP-grasp"/>
</dbReference>
<dbReference type="Gene3D" id="3.40.50.1380">
    <property type="entry name" value="Methylglyoxal synthase-like domain"/>
    <property type="match status" value="1"/>
</dbReference>
<keyword evidence="10" id="KW-0547">Nucleotide-binding</keyword>
<evidence type="ECO:0000259" key="21">
    <source>
        <dbReference type="PROSITE" id="PS50975"/>
    </source>
</evidence>
<evidence type="ECO:0000259" key="22">
    <source>
        <dbReference type="PROSITE" id="PS51855"/>
    </source>
</evidence>
<dbReference type="Gene3D" id="3.30.470.20">
    <property type="entry name" value="ATP-grasp fold, B domain"/>
    <property type="match status" value="2"/>
</dbReference>
<dbReference type="PROSITE" id="PS51855">
    <property type="entry name" value="MGS"/>
    <property type="match status" value="1"/>
</dbReference>
<dbReference type="InterPro" id="IPR005480">
    <property type="entry name" value="CPSase_lsu_oligo"/>
</dbReference>
<dbReference type="Gene3D" id="1.10.1030.10">
    <property type="entry name" value="Carbamoyl-phosphate synthetase, large subunit oligomerisation domain"/>
    <property type="match status" value="1"/>
</dbReference>
<dbReference type="InterPro" id="IPR006275">
    <property type="entry name" value="CPSase_lsu"/>
</dbReference>
<dbReference type="InterPro" id="IPR011607">
    <property type="entry name" value="MGS-like_dom"/>
</dbReference>
<evidence type="ECO:0000256" key="7">
    <source>
        <dbReference type="ARBA" id="ARBA00022605"/>
    </source>
</evidence>
<sequence length="1075" mass="119195">MPKRTDIKTVLLIGSGPIVIGQACEFDYSGTQACKALKEEDYRVVLINSNPATIMTDPGLVDATYIEPITISTLESIIEQEKPDVILPTMGGQTALNMAIKLHEHGVLQKYGVELIGASIDAINKAENRELFRQAMNKIGVGMPGSTIVHSLEDVKILTETHPFPFIIRPSFTLGGAGGGIAHTYEELIRIVSNGLAVSPTNEVLVEQSIIGWKEYELEVMRDHKDNVVIICSIENLDPMGVHTGDSITVAPAQTLTDWEYQNLRDMSIKIMREIGVDTGGSNVQFSVNPVDGEILVIEMNPRVSRSSALASKATGFPIAKIATKLAIGYTLDEIPNDITKKTPASFEPSIDYVVTKIPRFAFEKFSLTDNRLGTQMQSVGEIMAIGCTFRESFQKALRSMETGHTGLNVPDYADDYKTADEILEEQLQTVGSTRIWYVADAMRQGWTDEALFKQTGIDPWFLWQIRSLIEEEQLIQETELAEISPVKLRNWKRLGFSDQRIAELLNVAESRIHNMRYEWNVLPVFKQVDTCAAEFESETPYYYSTYGEENESLPTEKAKVLILGSGPNRIGQGIEFDYCCVHAAWAVRELGYEAIMLNCNPETVSTDYDTSDRLYFEPITFEDVMHVINLERPIGVIVQLGGQTPLKLAQQLNDASVRLLGTPFESIDLAEDREKFAEMLKKLKLKQPRNGMARSLKDAEKIAEKIGYPILVRPSYVLGGRAMMVAESKKQLAEYFKEAIRVSPEHPVLIDQFLQGAVEIDMDLLGDGTNSELGGILEHVERAGIHSGDSACILPPQNLTSTVLRRLEEQGKALAKELSVKGLMNIQFAVKGDEIFLIEVNPRASRTVPFVSKAIGHPLAKYATWLMLGLNLSEIGFSYEAPQTVSVKETVFPFVSFSGADTELGPEMKSTGEVMGRGKSLEEAFIKAQVAAYQSEIKEGYVFIGVTDQDKQEMIPAALEFQQAGRKILATAGTFKVLKKAGVTNIEKTSLDRNAVGNIFEYLDRDEVALIVNTTRSRKRLIDAAHIRRVALLHNLPYFTTVEGTLNLARALVATDSGKNLNYQPLTLPQKIAS</sequence>
<proteinExistence type="inferred from homology"/>
<dbReference type="PROSITE" id="PS00866">
    <property type="entry name" value="CPSASE_1"/>
    <property type="match status" value="1"/>
</dbReference>
<dbReference type="InterPro" id="IPR005483">
    <property type="entry name" value="CPSase_dom"/>
</dbReference>
<dbReference type="FunFam" id="1.10.1030.10:FF:000002">
    <property type="entry name" value="Carbamoyl-phosphate synthase large chain"/>
    <property type="match status" value="1"/>
</dbReference>
<dbReference type="SUPFAM" id="SSF48108">
    <property type="entry name" value="Carbamoyl phosphate synthetase, large subunit connection domain"/>
    <property type="match status" value="1"/>
</dbReference>
<dbReference type="InterPro" id="IPR005479">
    <property type="entry name" value="CPAse_ATP-bd"/>
</dbReference>
<evidence type="ECO:0000256" key="9">
    <source>
        <dbReference type="ARBA" id="ARBA00022737"/>
    </source>
</evidence>
<dbReference type="NCBIfam" id="NF003671">
    <property type="entry name" value="PRK05294.1"/>
    <property type="match status" value="1"/>
</dbReference>
<dbReference type="PROSITE" id="PS00867">
    <property type="entry name" value="CPSASE_2"/>
    <property type="match status" value="2"/>
</dbReference>
<evidence type="ECO:0000256" key="19">
    <source>
        <dbReference type="ARBA" id="ARBA00069524"/>
    </source>
</evidence>
<dbReference type="InterPro" id="IPR016185">
    <property type="entry name" value="PreATP-grasp_dom_sf"/>
</dbReference>
<dbReference type="GO" id="GO:0004087">
    <property type="term" value="F:carbamoyl-phosphate synthase (ammonia) activity"/>
    <property type="evidence" value="ECO:0007669"/>
    <property type="project" value="UniProtKB-EC"/>
</dbReference>
<feature type="domain" description="ATP-grasp" evidence="21">
    <location>
        <begin position="678"/>
        <end position="869"/>
    </location>
</feature>
<dbReference type="GO" id="GO:0006541">
    <property type="term" value="P:glutamine metabolic process"/>
    <property type="evidence" value="ECO:0007669"/>
    <property type="project" value="TreeGrafter"/>
</dbReference>
<dbReference type="HAMAP" id="MF_01210_B">
    <property type="entry name" value="CPSase_L_chain_B"/>
    <property type="match status" value="1"/>
</dbReference>
<evidence type="ECO:0000256" key="5">
    <source>
        <dbReference type="ARBA" id="ARBA00022571"/>
    </source>
</evidence>
<dbReference type="Pfam" id="PF02787">
    <property type="entry name" value="CPSase_L_D3"/>
    <property type="match status" value="1"/>
</dbReference>
<evidence type="ECO:0000256" key="4">
    <source>
        <dbReference type="ARBA" id="ARBA00012738"/>
    </source>
</evidence>
<dbReference type="HAMAP" id="MF_01210_A">
    <property type="entry name" value="CPSase_L_chain_A"/>
    <property type="match status" value="1"/>
</dbReference>
<dbReference type="InterPro" id="IPR036914">
    <property type="entry name" value="MGS-like_dom_sf"/>
</dbReference>
<evidence type="ECO:0000256" key="10">
    <source>
        <dbReference type="ARBA" id="ARBA00022741"/>
    </source>
</evidence>
<dbReference type="Pfam" id="PF02786">
    <property type="entry name" value="CPSase_L_D2"/>
    <property type="match status" value="2"/>
</dbReference>
<keyword evidence="9" id="KW-0677">Repeat</keyword>
<evidence type="ECO:0000256" key="17">
    <source>
        <dbReference type="ARBA" id="ARBA00048816"/>
    </source>
</evidence>
<comment type="similarity">
    <text evidence="3">Belongs to the CarB family.</text>
</comment>
<name>A0A381NYX2_9ZZZZ</name>
<dbReference type="NCBIfam" id="NF009455">
    <property type="entry name" value="PRK12815.1"/>
    <property type="match status" value="1"/>
</dbReference>
<comment type="pathway">
    <text evidence="2">Amino-acid biosynthesis; L-arginine biosynthesis; carbamoyl phosphate from bicarbonate: step 1/1.</text>
</comment>
<keyword evidence="8" id="KW-0479">Metal-binding</keyword>
<dbReference type="PANTHER" id="PTHR11405:SF53">
    <property type="entry name" value="CARBAMOYL-PHOSPHATE SYNTHASE [AMMONIA], MITOCHONDRIAL"/>
    <property type="match status" value="1"/>
</dbReference>
<comment type="cofactor">
    <cofactor evidence="1">
        <name>Mn(2+)</name>
        <dbReference type="ChEBI" id="CHEBI:29035"/>
    </cofactor>
</comment>
<dbReference type="InterPro" id="IPR036897">
    <property type="entry name" value="CarbamoylP_synth_lsu_oligo_sf"/>
</dbReference>
<evidence type="ECO:0000256" key="16">
    <source>
        <dbReference type="ARBA" id="ARBA00047359"/>
    </source>
</evidence>
<dbReference type="FunFam" id="3.30.470.20:FF:000026">
    <property type="entry name" value="Carbamoyl-phosphate synthase large chain"/>
    <property type="match status" value="1"/>
</dbReference>
<accession>A0A381NYX2</accession>
<dbReference type="SMART" id="SM01096">
    <property type="entry name" value="CPSase_L_D3"/>
    <property type="match status" value="1"/>
</dbReference>
<dbReference type="GO" id="GO:0046872">
    <property type="term" value="F:metal ion binding"/>
    <property type="evidence" value="ECO:0007669"/>
    <property type="project" value="UniProtKB-KW"/>
</dbReference>
<protein>
    <recommendedName>
        <fullName evidence="20">Carbamoyl phosphate synthase arginine-specific large chain, chloroplastic</fullName>
        <ecNumber evidence="15">6.3.4.16</ecNumber>
        <ecNumber evidence="4">6.3.5.5</ecNumber>
    </recommendedName>
    <alternativeName>
        <fullName evidence="19">Carbamoyl phosphate synthase pyrimidine-specific large chain</fullName>
    </alternativeName>
</protein>
<dbReference type="GO" id="GO:0004088">
    <property type="term" value="F:carbamoyl-phosphate synthase (glutamine-hydrolyzing) activity"/>
    <property type="evidence" value="ECO:0007669"/>
    <property type="project" value="UniProtKB-EC"/>
</dbReference>
<gene>
    <name evidence="23" type="ORF">METZ01_LOCUS12654</name>
</gene>
<evidence type="ECO:0000256" key="12">
    <source>
        <dbReference type="ARBA" id="ARBA00022842"/>
    </source>
</evidence>
<dbReference type="GO" id="GO:0005737">
    <property type="term" value="C:cytoplasm"/>
    <property type="evidence" value="ECO:0007669"/>
    <property type="project" value="TreeGrafter"/>
</dbReference>
<comment type="function">
    <text evidence="18">Small subunit of the glutamine-dependent carbamoyl phosphate synthetase (CPSase). CPSase catalyzes the formation of carbamoyl phosphate from the ammonia moiety of glutamine, carbonate, and phosphate donated by ATP, constituting the first step of the biosynthetic pathway leading to pyrimidine nucleotides. The large subunit (synthetase) binds the substrates ammonia (free or transferred from glutamine from the small subunit), hydrogencarbonate and ATP and carries out an ATP-coupled ligase reaction, activating hydrogencarbonate by forming carboxy phosphate which reacts with ammonia to form carbamoyl phosphate.</text>
</comment>
<dbReference type="SUPFAM" id="SSF56059">
    <property type="entry name" value="Glutathione synthetase ATP-binding domain-like"/>
    <property type="match status" value="2"/>
</dbReference>
<comment type="catalytic activity">
    <reaction evidence="17">
        <text>hydrogencarbonate + L-glutamine + 2 ATP + H2O = carbamoyl phosphate + L-glutamate + 2 ADP + phosphate + 2 H(+)</text>
        <dbReference type="Rhea" id="RHEA:18633"/>
        <dbReference type="ChEBI" id="CHEBI:15377"/>
        <dbReference type="ChEBI" id="CHEBI:15378"/>
        <dbReference type="ChEBI" id="CHEBI:17544"/>
        <dbReference type="ChEBI" id="CHEBI:29985"/>
        <dbReference type="ChEBI" id="CHEBI:30616"/>
        <dbReference type="ChEBI" id="CHEBI:43474"/>
        <dbReference type="ChEBI" id="CHEBI:58228"/>
        <dbReference type="ChEBI" id="CHEBI:58359"/>
        <dbReference type="ChEBI" id="CHEBI:456216"/>
        <dbReference type="EC" id="6.3.5.5"/>
    </reaction>
</comment>
<dbReference type="FunFam" id="3.30.470.20:FF:000007">
    <property type="entry name" value="Carbamoyl-phosphate synthase large chain"/>
    <property type="match status" value="1"/>
</dbReference>
<dbReference type="Gene3D" id="3.40.50.20">
    <property type="match status" value="2"/>
</dbReference>
<evidence type="ECO:0000256" key="18">
    <source>
        <dbReference type="ARBA" id="ARBA00060037"/>
    </source>
</evidence>
<dbReference type="SUPFAM" id="SSF52440">
    <property type="entry name" value="PreATP-grasp domain"/>
    <property type="match status" value="2"/>
</dbReference>
<dbReference type="PROSITE" id="PS50975">
    <property type="entry name" value="ATP_GRASP"/>
    <property type="match status" value="2"/>
</dbReference>
<dbReference type="SUPFAM" id="SSF52335">
    <property type="entry name" value="Methylglyoxal synthase-like"/>
    <property type="match status" value="1"/>
</dbReference>
<dbReference type="SMART" id="SM00851">
    <property type="entry name" value="MGS"/>
    <property type="match status" value="1"/>
</dbReference>
<evidence type="ECO:0000256" key="13">
    <source>
        <dbReference type="ARBA" id="ARBA00022975"/>
    </source>
</evidence>
<evidence type="ECO:0000256" key="6">
    <source>
        <dbReference type="ARBA" id="ARBA00022598"/>
    </source>
</evidence>
<keyword evidence="5" id="KW-0055">Arginine biosynthesis</keyword>
<evidence type="ECO:0000256" key="3">
    <source>
        <dbReference type="ARBA" id="ARBA00009799"/>
    </source>
</evidence>
<evidence type="ECO:0000313" key="23">
    <source>
        <dbReference type="EMBL" id="SUZ59800.1"/>
    </source>
</evidence>
<reference evidence="23" key="1">
    <citation type="submission" date="2018-05" db="EMBL/GenBank/DDBJ databases">
        <authorList>
            <person name="Lanie J.A."/>
            <person name="Ng W.-L."/>
            <person name="Kazmierczak K.M."/>
            <person name="Andrzejewski T.M."/>
            <person name="Davidsen T.M."/>
            <person name="Wayne K.J."/>
            <person name="Tettelin H."/>
            <person name="Glass J.I."/>
            <person name="Rusch D."/>
            <person name="Podicherti R."/>
            <person name="Tsui H.-C.T."/>
            <person name="Winkler M.E."/>
        </authorList>
    </citation>
    <scope>NUCLEOTIDE SEQUENCE</scope>
</reference>
<dbReference type="EC" id="6.3.5.5" evidence="4"/>
<keyword evidence="14" id="KW-0464">Manganese</keyword>
<dbReference type="FunFam" id="3.30.1490.20:FF:000001">
    <property type="entry name" value="Carbamoyl-phosphate synthase large chain"/>
    <property type="match status" value="1"/>
</dbReference>
<dbReference type="FunFam" id="3.40.50.20:FF:000003">
    <property type="entry name" value="Carbamoyl-phosphate synthase large chain"/>
    <property type="match status" value="1"/>
</dbReference>
<dbReference type="GO" id="GO:0006526">
    <property type="term" value="P:L-arginine biosynthetic process"/>
    <property type="evidence" value="ECO:0007669"/>
    <property type="project" value="UniProtKB-KW"/>
</dbReference>
<keyword evidence="11" id="KW-0067">ATP-binding</keyword>
<evidence type="ECO:0000256" key="14">
    <source>
        <dbReference type="ARBA" id="ARBA00023211"/>
    </source>
</evidence>
<keyword evidence="12" id="KW-0460">Magnesium</keyword>
<dbReference type="PROSITE" id="PS51257">
    <property type="entry name" value="PROKAR_LIPOPROTEIN"/>
    <property type="match status" value="1"/>
</dbReference>
<comment type="catalytic activity">
    <reaction evidence="16">
        <text>hydrogencarbonate + NH4(+) + 2 ATP = carbamoyl phosphate + 2 ADP + phosphate + 2 H(+)</text>
        <dbReference type="Rhea" id="RHEA:18029"/>
        <dbReference type="ChEBI" id="CHEBI:15378"/>
        <dbReference type="ChEBI" id="CHEBI:17544"/>
        <dbReference type="ChEBI" id="CHEBI:28938"/>
        <dbReference type="ChEBI" id="CHEBI:30616"/>
        <dbReference type="ChEBI" id="CHEBI:43474"/>
        <dbReference type="ChEBI" id="CHEBI:58228"/>
        <dbReference type="ChEBI" id="CHEBI:456216"/>
        <dbReference type="EC" id="6.3.4.16"/>
    </reaction>
</comment>
<dbReference type="Pfam" id="PF25596">
    <property type="entry name" value="CPSase_L_D1"/>
    <property type="match status" value="2"/>
</dbReference>
<evidence type="ECO:0000256" key="2">
    <source>
        <dbReference type="ARBA" id="ARBA00005077"/>
    </source>
</evidence>
<feature type="domain" description="MGS-like" evidence="22">
    <location>
        <begin position="934"/>
        <end position="1075"/>
    </location>
</feature>
<dbReference type="PANTHER" id="PTHR11405">
    <property type="entry name" value="CARBAMOYLTRANSFERASE FAMILY MEMBER"/>
    <property type="match status" value="1"/>
</dbReference>
<keyword evidence="7" id="KW-0028">Amino-acid biosynthesis</keyword>
<keyword evidence="6" id="KW-0436">Ligase</keyword>
<keyword evidence="13" id="KW-0665">Pyrimidine biosynthesis</keyword>
<dbReference type="NCBIfam" id="TIGR01369">
    <property type="entry name" value="CPSaseII_lrg"/>
    <property type="match status" value="1"/>
</dbReference>
<dbReference type="AlphaFoldDB" id="A0A381NYX2"/>
<feature type="domain" description="ATP-grasp" evidence="21">
    <location>
        <begin position="133"/>
        <end position="328"/>
    </location>
</feature>
<evidence type="ECO:0000256" key="8">
    <source>
        <dbReference type="ARBA" id="ARBA00022723"/>
    </source>
</evidence>
<dbReference type="GO" id="GO:0005524">
    <property type="term" value="F:ATP binding"/>
    <property type="evidence" value="ECO:0007669"/>
    <property type="project" value="UniProtKB-KW"/>
</dbReference>
<dbReference type="PRINTS" id="PR00098">
    <property type="entry name" value="CPSASE"/>
</dbReference>
<evidence type="ECO:0000256" key="15">
    <source>
        <dbReference type="ARBA" id="ARBA00044063"/>
    </source>
</evidence>
<evidence type="ECO:0000256" key="20">
    <source>
        <dbReference type="ARBA" id="ARBA00074190"/>
    </source>
</evidence>
<dbReference type="Pfam" id="PF02142">
    <property type="entry name" value="MGS"/>
    <property type="match status" value="1"/>
</dbReference>
<evidence type="ECO:0000256" key="11">
    <source>
        <dbReference type="ARBA" id="ARBA00022840"/>
    </source>
</evidence>
<dbReference type="FunFam" id="3.40.50.20:FF:000001">
    <property type="entry name" value="Carbamoyl-phosphate synthase large chain"/>
    <property type="match status" value="1"/>
</dbReference>
<dbReference type="GO" id="GO:0006221">
    <property type="term" value="P:pyrimidine nucleotide biosynthetic process"/>
    <property type="evidence" value="ECO:0007669"/>
    <property type="project" value="UniProtKB-KW"/>
</dbReference>